<reference evidence="1" key="1">
    <citation type="submission" date="2023-11" db="EMBL/GenBank/DDBJ databases">
        <authorList>
            <person name="Poullet M."/>
        </authorList>
    </citation>
    <scope>NUCLEOTIDE SEQUENCE</scope>
    <source>
        <strain evidence="1">E1834</strain>
    </source>
</reference>
<evidence type="ECO:0000313" key="1">
    <source>
        <dbReference type="EMBL" id="CAK5021397.1"/>
    </source>
</evidence>
<organism evidence="1 2">
    <name type="scientific">Meloidogyne enterolobii</name>
    <name type="common">Root-knot nematode worm</name>
    <name type="synonym">Meloidogyne mayaguensis</name>
    <dbReference type="NCBI Taxonomy" id="390850"/>
    <lineage>
        <taxon>Eukaryota</taxon>
        <taxon>Metazoa</taxon>
        <taxon>Ecdysozoa</taxon>
        <taxon>Nematoda</taxon>
        <taxon>Chromadorea</taxon>
        <taxon>Rhabditida</taxon>
        <taxon>Tylenchina</taxon>
        <taxon>Tylenchomorpha</taxon>
        <taxon>Tylenchoidea</taxon>
        <taxon>Meloidogynidae</taxon>
        <taxon>Meloidogyninae</taxon>
        <taxon>Meloidogyne</taxon>
    </lineage>
</organism>
<dbReference type="EMBL" id="CAVMJV010000003">
    <property type="protein sequence ID" value="CAK5021397.1"/>
    <property type="molecule type" value="Genomic_DNA"/>
</dbReference>
<accession>A0ACB0XXB7</accession>
<keyword evidence="2" id="KW-1185">Reference proteome</keyword>
<sequence>MSERIRSTQGQKKIKDEKDLLSKTIQSMENQLAAKMLLCQKLEEKERILIEQRGTLEHEIRIREQHNESLKKKACEFSQLSTDLKLRLERLDVQFNELRENVIKKASTHEADANKIKRLEEEKSSMKRKLDRAKKMEKLENVDQVIQEENRILRVKWLYLRTCVPWTFMRPINKKLNFSWCCKVEVWFQNISSCSGPTPTGSGTVPYPIHRNF</sequence>
<comment type="caution">
    <text evidence="1">The sequence shown here is derived from an EMBL/GenBank/DDBJ whole genome shotgun (WGS) entry which is preliminary data.</text>
</comment>
<gene>
    <name evidence="1" type="ORF">MENTE1834_LOCUS4723</name>
</gene>
<proteinExistence type="predicted"/>
<protein>
    <submittedName>
        <fullName evidence="1">Uncharacterized protein</fullName>
    </submittedName>
</protein>
<dbReference type="Proteomes" id="UP001497535">
    <property type="component" value="Unassembled WGS sequence"/>
</dbReference>
<name>A0ACB0XXB7_MELEN</name>
<evidence type="ECO:0000313" key="2">
    <source>
        <dbReference type="Proteomes" id="UP001497535"/>
    </source>
</evidence>